<feature type="transmembrane region" description="Helical" evidence="1">
    <location>
        <begin position="447"/>
        <end position="465"/>
    </location>
</feature>
<evidence type="ECO:0000313" key="3">
    <source>
        <dbReference type="Proteomes" id="UP000584642"/>
    </source>
</evidence>
<keyword evidence="3" id="KW-1185">Reference proteome</keyword>
<feature type="transmembrane region" description="Helical" evidence="1">
    <location>
        <begin position="322"/>
        <end position="339"/>
    </location>
</feature>
<keyword evidence="1" id="KW-0812">Transmembrane</keyword>
<gene>
    <name evidence="2" type="ORF">HND93_21950</name>
</gene>
<name>A0ABX2TH73_9PROT</name>
<evidence type="ECO:0008006" key="4">
    <source>
        <dbReference type="Google" id="ProtNLM"/>
    </source>
</evidence>
<proteinExistence type="predicted"/>
<dbReference type="RefSeq" id="WP_180284147.1">
    <property type="nucleotide sequence ID" value="NZ_JABFDB010000016.1"/>
</dbReference>
<feature type="transmembrane region" description="Helical" evidence="1">
    <location>
        <begin position="70"/>
        <end position="89"/>
    </location>
</feature>
<keyword evidence="1" id="KW-0472">Membrane</keyword>
<feature type="transmembrane region" description="Helical" evidence="1">
    <location>
        <begin position="47"/>
        <end position="64"/>
    </location>
</feature>
<feature type="transmembrane region" description="Helical" evidence="1">
    <location>
        <begin position="175"/>
        <end position="197"/>
    </location>
</feature>
<feature type="transmembrane region" description="Helical" evidence="1">
    <location>
        <begin position="293"/>
        <end position="310"/>
    </location>
</feature>
<evidence type="ECO:0000256" key="1">
    <source>
        <dbReference type="SAM" id="Phobius"/>
    </source>
</evidence>
<reference evidence="2 3" key="1">
    <citation type="submission" date="2020-05" db="EMBL/GenBank/DDBJ databases">
        <title>Azospirillum oleiclasticum sp. nov, a nitrogen-fixing and heavy crude oil-emulsifying bacterium isolated from the crude oil of Yumen Oilfield.</title>
        <authorList>
            <person name="Wu D."/>
            <person name="Cai M."/>
            <person name="Zhang X."/>
        </authorList>
    </citation>
    <scope>NUCLEOTIDE SEQUENCE [LARGE SCALE GENOMIC DNA]</scope>
    <source>
        <strain evidence="2 3">ROY-1-1-2</strain>
    </source>
</reference>
<sequence>MREIPPTLWPGLAGLAALAALFASYAAFTALGAAAGGRRRFAPADPVVGWGLGGGLLTLWGVLLPGGLTLPGLALMGAGVVALAWVPLTGGSLAAPGRWRVPVLLLPLFLYIAGSGVTHWDDFSHWFVNHGYLLRYDGFPAAGMPESTSHWPAYPYGLSLWDWLVSRLAGHYVEVAGALVNVVLLAAAAGFLIDAILRGNPDLRASTRSGRWALAAAGALLVIPLNPAFHRSTMVSGVADSATAVALAATGLLVWRMLESLRDGDGDRADAVALARQAGFAAAALVNLKQVNLVLLALLIGAALLLALRDPRLRAADLLRRLPWLLGPAAVVYLVWRWFVVNNLPGQEFAFLPMERWRIHLIPDILHGMWRFAIAESLHCYLMLLAVALLGLRGLWRCRTPFDRLALLSGAVAAGYIAFLFFTYLAAGFSDAEAVRGASFWRYTIQVSLFAWVAAVHGLALLTAGRLRPLSPGPWRVAAAAALALLVPALTVAMPTQLVRTRDVDIRTLGRTLSETLPEGARVAVIEDGMSGLHTVILRYELWRAGRDDRGLRVAFRGEVLDKRDTAAIAPRLAADPTITHVLILDATPAQAEAFGVPPAAGHRLLEHSDGGWRPVAIAP</sequence>
<feature type="transmembrane region" description="Helical" evidence="1">
    <location>
        <begin position="405"/>
        <end position="427"/>
    </location>
</feature>
<feature type="transmembrane region" description="Helical" evidence="1">
    <location>
        <begin position="477"/>
        <end position="498"/>
    </location>
</feature>
<feature type="transmembrane region" description="Helical" evidence="1">
    <location>
        <begin position="370"/>
        <end position="393"/>
    </location>
</feature>
<feature type="transmembrane region" description="Helical" evidence="1">
    <location>
        <begin position="101"/>
        <end position="120"/>
    </location>
</feature>
<comment type="caution">
    <text evidence="2">The sequence shown here is derived from an EMBL/GenBank/DDBJ whole genome shotgun (WGS) entry which is preliminary data.</text>
</comment>
<accession>A0ABX2TH73</accession>
<dbReference type="EMBL" id="JABFDB010000016">
    <property type="protein sequence ID" value="NYZ22384.1"/>
    <property type="molecule type" value="Genomic_DNA"/>
</dbReference>
<dbReference type="Proteomes" id="UP000584642">
    <property type="component" value="Unassembled WGS sequence"/>
</dbReference>
<keyword evidence="1" id="KW-1133">Transmembrane helix</keyword>
<protein>
    <recommendedName>
        <fullName evidence="4">Glycosyltransferase RgtA/B/C/D-like domain-containing protein</fullName>
    </recommendedName>
</protein>
<feature type="transmembrane region" description="Helical" evidence="1">
    <location>
        <begin position="209"/>
        <end position="229"/>
    </location>
</feature>
<feature type="transmembrane region" description="Helical" evidence="1">
    <location>
        <begin position="12"/>
        <end position="35"/>
    </location>
</feature>
<organism evidence="2 3">
    <name type="scientific">Azospirillum oleiclasticum</name>
    <dbReference type="NCBI Taxonomy" id="2735135"/>
    <lineage>
        <taxon>Bacteria</taxon>
        <taxon>Pseudomonadati</taxon>
        <taxon>Pseudomonadota</taxon>
        <taxon>Alphaproteobacteria</taxon>
        <taxon>Rhodospirillales</taxon>
        <taxon>Azospirillaceae</taxon>
        <taxon>Azospirillum</taxon>
    </lineage>
</organism>
<evidence type="ECO:0000313" key="2">
    <source>
        <dbReference type="EMBL" id="NYZ22384.1"/>
    </source>
</evidence>